<dbReference type="Gene3D" id="3.40.630.10">
    <property type="entry name" value="Zn peptidases"/>
    <property type="match status" value="1"/>
</dbReference>
<dbReference type="Gene3D" id="3.30.70.360">
    <property type="match status" value="1"/>
</dbReference>
<evidence type="ECO:0000313" key="4">
    <source>
        <dbReference type="EMBL" id="KAF4957905.1"/>
    </source>
</evidence>
<dbReference type="GO" id="GO:0016805">
    <property type="term" value="F:dipeptidase activity"/>
    <property type="evidence" value="ECO:0007669"/>
    <property type="project" value="InterPro"/>
</dbReference>
<dbReference type="InterPro" id="IPR002933">
    <property type="entry name" value="Peptidase_M20"/>
</dbReference>
<feature type="domain" description="Peptidase M20 dimerisation" evidence="3">
    <location>
        <begin position="189"/>
        <end position="280"/>
    </location>
</feature>
<dbReference type="AlphaFoldDB" id="A0A8H4X1K1"/>
<dbReference type="Pfam" id="PF07687">
    <property type="entry name" value="M20_dimer"/>
    <property type="match status" value="1"/>
</dbReference>
<protein>
    <recommendedName>
        <fullName evidence="2">Peptidase M20 domain-containing protein 2</fullName>
    </recommendedName>
</protein>
<evidence type="ECO:0000313" key="5">
    <source>
        <dbReference type="Proteomes" id="UP000604273"/>
    </source>
</evidence>
<evidence type="ECO:0000256" key="1">
    <source>
        <dbReference type="ARBA" id="ARBA00006247"/>
    </source>
</evidence>
<comment type="caution">
    <text evidence="4">The sequence shown here is derived from an EMBL/GenBank/DDBJ whole genome shotgun (WGS) entry which is preliminary data.</text>
</comment>
<dbReference type="Proteomes" id="UP000604273">
    <property type="component" value="Unassembled WGS sequence"/>
</dbReference>
<name>A0A8H4X1K1_9HYPO</name>
<dbReference type="InterPro" id="IPR017439">
    <property type="entry name" value="Amidohydrolase"/>
</dbReference>
<evidence type="ECO:0000259" key="3">
    <source>
        <dbReference type="Pfam" id="PF07687"/>
    </source>
</evidence>
<reference evidence="4" key="1">
    <citation type="journal article" date="2020" name="BMC Genomics">
        <title>Correction to: Identification and distribution of gene clusters required for synthesis of sphingolipid metabolism inhibitors in diverse species of the filamentous fungus Fusarium.</title>
        <authorList>
            <person name="Kim H.S."/>
            <person name="Lohmar J.M."/>
            <person name="Busman M."/>
            <person name="Brown D.W."/>
            <person name="Naumann T.A."/>
            <person name="Divon H.H."/>
            <person name="Lysoe E."/>
            <person name="Uhlig S."/>
            <person name="Proctor R.H."/>
        </authorList>
    </citation>
    <scope>NUCLEOTIDE SEQUENCE</scope>
    <source>
        <strain evidence="4">NRRL 45417</strain>
    </source>
</reference>
<comment type="similarity">
    <text evidence="1 2">Belongs to the peptidase M20A family.</text>
</comment>
<evidence type="ECO:0000256" key="2">
    <source>
        <dbReference type="PIRNR" id="PIRNR037226"/>
    </source>
</evidence>
<dbReference type="NCBIfam" id="TIGR01891">
    <property type="entry name" value="amidohydrolases"/>
    <property type="match status" value="1"/>
</dbReference>
<reference evidence="4" key="2">
    <citation type="submission" date="2020-05" db="EMBL/GenBank/DDBJ databases">
        <authorList>
            <person name="Kim H.-S."/>
            <person name="Proctor R.H."/>
            <person name="Brown D.W."/>
        </authorList>
    </citation>
    <scope>NUCLEOTIDE SEQUENCE</scope>
    <source>
        <strain evidence="4">NRRL 45417</strain>
    </source>
</reference>
<dbReference type="PANTHER" id="PTHR30575">
    <property type="entry name" value="PEPTIDASE M20"/>
    <property type="match status" value="1"/>
</dbReference>
<dbReference type="OrthoDB" id="6119954at2759"/>
<gene>
    <name evidence="4" type="ORF">FGADI_2734</name>
</gene>
<dbReference type="InterPro" id="IPR036264">
    <property type="entry name" value="Bact_exopeptidase_dim_dom"/>
</dbReference>
<dbReference type="EMBL" id="JABFAI010000060">
    <property type="protein sequence ID" value="KAF4957905.1"/>
    <property type="molecule type" value="Genomic_DNA"/>
</dbReference>
<dbReference type="FunFam" id="3.30.70.360:FF:000004">
    <property type="entry name" value="Peptidase M20 domain-containing protein 2"/>
    <property type="match status" value="1"/>
</dbReference>
<dbReference type="InterPro" id="IPR017144">
    <property type="entry name" value="Xaa-Arg_dipeptidase"/>
</dbReference>
<keyword evidence="5" id="KW-1185">Reference proteome</keyword>
<dbReference type="PANTHER" id="PTHR30575:SF8">
    <property type="entry name" value="PEPTIDASE M20 DOMAIN-CONTAINING PROTEIN 2"/>
    <property type="match status" value="1"/>
</dbReference>
<dbReference type="SUPFAM" id="SSF55031">
    <property type="entry name" value="Bacterial exopeptidase dimerisation domain"/>
    <property type="match status" value="1"/>
</dbReference>
<organism evidence="4 5">
    <name type="scientific">Fusarium gaditjirri</name>
    <dbReference type="NCBI Taxonomy" id="282569"/>
    <lineage>
        <taxon>Eukaryota</taxon>
        <taxon>Fungi</taxon>
        <taxon>Dikarya</taxon>
        <taxon>Ascomycota</taxon>
        <taxon>Pezizomycotina</taxon>
        <taxon>Sordariomycetes</taxon>
        <taxon>Hypocreomycetidae</taxon>
        <taxon>Hypocreales</taxon>
        <taxon>Nectriaceae</taxon>
        <taxon>Fusarium</taxon>
        <taxon>Fusarium nisikadoi species complex</taxon>
    </lineage>
</organism>
<sequence length="421" mass="45267">MAVLSRPHVSMEDVRNTIDTYIKELSAELYTLNQQIHGEPEIAFQEFKAQTHTSDFLNQQGHSVQRGAYSLPTSLESTYGSKGRCVNFNAEYDALPGLGHACGHNLIATASIAAYLALAHTLKKYGVDGRAQLLGTPAEEDGGGKILLLNAGAYEKADLSLMIHPFVEDQFRPNGTIGSAGQSSIAIVDLTAEFRGTSAHASGNPWDGINALDALVASYNNVSMLRQQIKPDERIHGCILQAPKITNAIPESTKVKFSIRSPKAKSLKKLSQRVRKCLEAGGLATGCEVEITEDLAYADLWVNDPLCSLFKNHMDSLGVPLSQGSQSENISGSTDMGNVSQVIPGLHAIIGIAAPKGTFPHNRAFAEAAGTKEAHLRILEAAKGMALTAWSAIVDDQVFSKIQGHFNKMKETDGTLDLQSE</sequence>
<dbReference type="InterPro" id="IPR011650">
    <property type="entry name" value="Peptidase_M20_dimer"/>
</dbReference>
<dbReference type="PIRSF" id="PIRSF037226">
    <property type="entry name" value="Amidohydrolase_ACY1L2_prd"/>
    <property type="match status" value="1"/>
</dbReference>
<dbReference type="CDD" id="cd05672">
    <property type="entry name" value="M20_ACY1L2-like"/>
    <property type="match status" value="1"/>
</dbReference>
<dbReference type="SUPFAM" id="SSF53187">
    <property type="entry name" value="Zn-dependent exopeptidases"/>
    <property type="match status" value="1"/>
</dbReference>
<accession>A0A8H4X1K1</accession>
<dbReference type="Pfam" id="PF01546">
    <property type="entry name" value="Peptidase_M20"/>
    <property type="match status" value="1"/>
</dbReference>
<proteinExistence type="inferred from homology"/>
<dbReference type="InterPro" id="IPR052030">
    <property type="entry name" value="Peptidase_M20/M20A_hydrolases"/>
</dbReference>